<proteinExistence type="predicted"/>
<evidence type="ECO:0000313" key="3">
    <source>
        <dbReference type="EMBL" id="CAK3749386.1"/>
    </source>
</evidence>
<dbReference type="GO" id="GO:0003723">
    <property type="term" value="F:RNA binding"/>
    <property type="evidence" value="ECO:0007669"/>
    <property type="project" value="UniProtKB-UniRule"/>
</dbReference>
<feature type="region of interest" description="Disordered" evidence="2">
    <location>
        <begin position="85"/>
        <end position="242"/>
    </location>
</feature>
<protein>
    <submittedName>
        <fullName evidence="3">Uncharacterized protein RCC_08148</fullName>
    </submittedName>
</protein>
<keyword evidence="1" id="KW-0694">RNA-binding</keyword>
<feature type="compositionally biased region" description="Low complexity" evidence="2">
    <location>
        <begin position="91"/>
        <end position="102"/>
    </location>
</feature>
<feature type="compositionally biased region" description="Basic and acidic residues" evidence="2">
    <location>
        <begin position="221"/>
        <end position="242"/>
    </location>
</feature>
<dbReference type="EMBL" id="CAVMBE010000001">
    <property type="protein sequence ID" value="CAK3749386.1"/>
    <property type="molecule type" value="Genomic_DNA"/>
</dbReference>
<comment type="caution">
    <text evidence="3">The sequence shown here is derived from an EMBL/GenBank/DDBJ whole genome shotgun (WGS) entry which is preliminary data.</text>
</comment>
<dbReference type="Proteomes" id="UP001296104">
    <property type="component" value="Unassembled WGS sequence"/>
</dbReference>
<dbReference type="AlphaFoldDB" id="A0AAI8YR55"/>
<dbReference type="Gene3D" id="1.25.40.10">
    <property type="entry name" value="Tetratricopeptide repeat domain"/>
    <property type="match status" value="2"/>
</dbReference>
<reference evidence="3" key="1">
    <citation type="submission" date="2023-11" db="EMBL/GenBank/DDBJ databases">
        <authorList>
            <person name="Alioto T."/>
            <person name="Alioto T."/>
            <person name="Gomez Garrido J."/>
        </authorList>
    </citation>
    <scope>NUCLEOTIDE SEQUENCE</scope>
</reference>
<organism evidence="3 4">
    <name type="scientific">Lecanosticta acicola</name>
    <dbReference type="NCBI Taxonomy" id="111012"/>
    <lineage>
        <taxon>Eukaryota</taxon>
        <taxon>Fungi</taxon>
        <taxon>Dikarya</taxon>
        <taxon>Ascomycota</taxon>
        <taxon>Pezizomycotina</taxon>
        <taxon>Dothideomycetes</taxon>
        <taxon>Dothideomycetidae</taxon>
        <taxon>Mycosphaerellales</taxon>
        <taxon>Mycosphaerellaceae</taxon>
        <taxon>Lecanosticta</taxon>
    </lineage>
</organism>
<name>A0AAI8YR55_9PEZI</name>
<feature type="compositionally biased region" description="Polar residues" evidence="2">
    <location>
        <begin position="138"/>
        <end position="147"/>
    </location>
</feature>
<evidence type="ECO:0000256" key="1">
    <source>
        <dbReference type="PROSITE-ProRule" id="PRU00117"/>
    </source>
</evidence>
<keyword evidence="4" id="KW-1185">Reference proteome</keyword>
<gene>
    <name evidence="3" type="ORF">LECACI_7A000161</name>
</gene>
<accession>A0AAI8YR55</accession>
<dbReference type="PROSITE" id="PS50084">
    <property type="entry name" value="KH_TYPE_1"/>
    <property type="match status" value="1"/>
</dbReference>
<dbReference type="InterPro" id="IPR011990">
    <property type="entry name" value="TPR-like_helical_dom_sf"/>
</dbReference>
<evidence type="ECO:0000256" key="2">
    <source>
        <dbReference type="SAM" id="MobiDB-lite"/>
    </source>
</evidence>
<feature type="compositionally biased region" description="Polar residues" evidence="2">
    <location>
        <begin position="118"/>
        <end position="127"/>
    </location>
</feature>
<evidence type="ECO:0000313" key="4">
    <source>
        <dbReference type="Proteomes" id="UP001296104"/>
    </source>
</evidence>
<sequence length="1018" mass="114782">MAITADERIEAVRTRFLQLMCRYRDTDNMYAMPLADDINLMTQCFLDLPSSGADAHRYAQLDRNMGIFGLYLAMTGYHMLETQKELESKTSDTSGPSVTSSSKPVEYAINESVHSVEAETSSNSSPEQEADAEETKGSSDFNLNIELQKQGVDEDEVGVLRRRSSNTSTRKDGILDTQGGESSSEASDNPGISQRAEDDKTQVARRLVRYPMSTRKAVQQGEERSAESRQAREPTRLKEGGEFSPEYYDRYVRHGTDRQRRRLRAYEHQKERHNYATLSDWRLVLQRLENLTPPTAESFKKKLETVRLPQGIVGVFRGNAGATILEIAQRTGSQVQVIGRRGRSVGSRDAFSALSFLGSRLENDRALAIIPDYVDMLAAEDVNASPDWSDYDVERSSKDAVGLDTSTKKGNENGLAARSIDELSTFDVEDLEDALDDITERNGEVSLPTRAVWSLDRLQARDAAQESSQSLQDKSAISVDAFVKAITRPIPALVGRKLYTKLPGTCKDHVNVTTERLVSLFSDPEVVANVPSSAVTRAITFLMKYQKSTEFREVYSSLQDGGYIFDATNLNACLAAAAKHGDLPNFRITLTTMWRQGIQPTPMTWAYFHRLMCRRFPLEAGIVLEAMRKRGLLLDNHTANAITVNMVENDLTSHLALRGSLDAFYRLYDNRFRSILRRDDFNWLVPNVAREMAKPLLAIGKPQEAWSVVEEMERRCQETAAYMHTDVLNVFLTSSMREEDFSSAIIYLRRFRVGDHGALVPDRVTYAILFTLAWRQRSWNLLRVIWRYACAAGHAPNSTVIRMWMSMLAWEPGKESSPRAAQSREDNSPPSCDNLWHAWAGKFAAGASSGLQAIPRARNPTVSKHDSHSQGLSEDATVGNMCTYAYLKPREHKMIKAASDEVMPKGSQGQQERYQWLRTMLDRDLQVVNNLVPSLGFTEMIEVAWNRDLDWKESGLGESEGYAERGNDMFKEMLLKGVDVPMEIGDFTRDARRWNVPHEMNRIDKRDGRGPDAYVPFS</sequence>
<feature type="compositionally biased region" description="Polar residues" evidence="2">
    <location>
        <begin position="179"/>
        <end position="192"/>
    </location>
</feature>